<keyword evidence="2" id="KW-0472">Membrane</keyword>
<accession>A0ABU7TZ45</accession>
<reference evidence="3 4" key="1">
    <citation type="submission" date="2023-10" db="EMBL/GenBank/DDBJ databases">
        <title>Sorlinia euscelidii gen. nov., sp. nov., an acetic acid bacteria isolated from the gut of Euscelidius variegatus emitter.</title>
        <authorList>
            <person name="Michoud G."/>
            <person name="Marasco R."/>
            <person name="Seferji K."/>
            <person name="Gonella E."/>
            <person name="Garuglieri E."/>
            <person name="Alma A."/>
            <person name="Mapelli F."/>
            <person name="Borin S."/>
            <person name="Daffonchio D."/>
            <person name="Crotti E."/>
        </authorList>
    </citation>
    <scope>NUCLEOTIDE SEQUENCE [LARGE SCALE GENOMIC DNA]</scope>
    <source>
        <strain evidence="3 4">EV16P</strain>
    </source>
</reference>
<comment type="caution">
    <text evidence="3">The sequence shown here is derived from an EMBL/GenBank/DDBJ whole genome shotgun (WGS) entry which is preliminary data.</text>
</comment>
<keyword evidence="2" id="KW-0874">Quinone</keyword>
<comment type="caution">
    <text evidence="2">Lacks conserved residue(s) required for the propagation of feature annotation.</text>
</comment>
<feature type="transmembrane region" description="Helical" evidence="2">
    <location>
        <begin position="56"/>
        <end position="76"/>
    </location>
</feature>
<dbReference type="Pfam" id="PF00499">
    <property type="entry name" value="Oxidored_q3"/>
    <property type="match status" value="1"/>
</dbReference>
<dbReference type="Proteomes" id="UP001312908">
    <property type="component" value="Unassembled WGS sequence"/>
</dbReference>
<comment type="similarity">
    <text evidence="1 2">Belongs to the complex I subunit 6 family.</text>
</comment>
<comment type="function">
    <text evidence="2">NDH-1 shuttles electrons from NADH, via FMN and iron-sulfur (Fe-S) centers, to quinones in the respiratory chain. Couples the redox reaction to proton translocation (for every two electrons transferred, four hydrogen ions are translocated across the cytoplasmic membrane), and thus conserves the redox energy in a proton gradient.</text>
</comment>
<dbReference type="EMBL" id="JAWJZY010000001">
    <property type="protein sequence ID" value="MEE8657804.1"/>
    <property type="molecule type" value="Genomic_DNA"/>
</dbReference>
<feature type="transmembrane region" description="Helical" evidence="2">
    <location>
        <begin position="6"/>
        <end position="24"/>
    </location>
</feature>
<organism evidence="3 4">
    <name type="scientific">Sorlinia euscelidii</name>
    <dbReference type="NCBI Taxonomy" id="3081148"/>
    <lineage>
        <taxon>Bacteria</taxon>
        <taxon>Pseudomonadati</taxon>
        <taxon>Pseudomonadota</taxon>
        <taxon>Alphaproteobacteria</taxon>
        <taxon>Acetobacterales</taxon>
        <taxon>Acetobacteraceae</taxon>
        <taxon>Sorlinia</taxon>
    </lineage>
</organism>
<dbReference type="Gene3D" id="1.20.120.1200">
    <property type="entry name" value="NADH-ubiquinone/plastoquinone oxidoreductase chain 6, subunit NuoJ"/>
    <property type="match status" value="1"/>
</dbReference>
<comment type="catalytic activity">
    <reaction evidence="2">
        <text>a quinone + NADH + 5 H(+)(in) = a quinol + NAD(+) + 4 H(+)(out)</text>
        <dbReference type="Rhea" id="RHEA:57888"/>
        <dbReference type="ChEBI" id="CHEBI:15378"/>
        <dbReference type="ChEBI" id="CHEBI:24646"/>
        <dbReference type="ChEBI" id="CHEBI:57540"/>
        <dbReference type="ChEBI" id="CHEBI:57945"/>
        <dbReference type="ChEBI" id="CHEBI:132124"/>
    </reaction>
</comment>
<keyword evidence="2" id="KW-1003">Cell membrane</keyword>
<keyword evidence="2" id="KW-0520">NAD</keyword>
<name>A0ABU7TZ45_9PROT</name>
<evidence type="ECO:0000313" key="3">
    <source>
        <dbReference type="EMBL" id="MEE8657804.1"/>
    </source>
</evidence>
<keyword evidence="2" id="KW-1133">Transmembrane helix</keyword>
<dbReference type="EC" id="7.1.1.-" evidence="2"/>
<evidence type="ECO:0000256" key="2">
    <source>
        <dbReference type="RuleBase" id="RU004429"/>
    </source>
</evidence>
<keyword evidence="4" id="KW-1185">Reference proteome</keyword>
<dbReference type="InterPro" id="IPR001457">
    <property type="entry name" value="NADH_UbQ/plastoQ_OxRdtase_su6"/>
</dbReference>
<dbReference type="NCBIfam" id="NF005162">
    <property type="entry name" value="PRK06638.1-1"/>
    <property type="match status" value="1"/>
</dbReference>
<sequence length="170" mass="18212">MNYLLEIYGLVAICAAAMAVTRTIAVHGLLYMVVSLIALACVFDQLGAPLAAMLEIVVYAGAVMVLFIFVVMMVNLGQSDQQREKAWLAPHVWAGPGGLAALLMIVLVTSFHRMSAADTSVISDSHAVGPDLVAYSLYRPYLLTVELASFLLLAGLVSAYHIGRRIGKDS</sequence>
<dbReference type="PANTHER" id="PTHR33269:SF17">
    <property type="entry name" value="NADH-UBIQUINONE OXIDOREDUCTASE CHAIN 6"/>
    <property type="match status" value="1"/>
</dbReference>
<dbReference type="InterPro" id="IPR042106">
    <property type="entry name" value="Nuo/plastoQ_OxRdtase_6_NuoJ"/>
</dbReference>
<proteinExistence type="inferred from homology"/>
<comment type="subcellular location">
    <subcellularLocation>
        <location evidence="2">Cell membrane</location>
        <topology evidence="2">Multi-pass membrane protein</topology>
    </subcellularLocation>
</comment>
<gene>
    <name evidence="3" type="ORF">DOFOFD_02090</name>
</gene>
<feature type="transmembrane region" description="Helical" evidence="2">
    <location>
        <begin position="88"/>
        <end position="111"/>
    </location>
</feature>
<dbReference type="RefSeq" id="WP_394818792.1">
    <property type="nucleotide sequence ID" value="NZ_JAWJZY010000001.1"/>
</dbReference>
<protein>
    <recommendedName>
        <fullName evidence="2">NADH-quinone oxidoreductase subunit J</fullName>
        <ecNumber evidence="2">7.1.1.-</ecNumber>
    </recommendedName>
</protein>
<dbReference type="PANTHER" id="PTHR33269">
    <property type="entry name" value="NADH-UBIQUINONE OXIDOREDUCTASE CHAIN 6"/>
    <property type="match status" value="1"/>
</dbReference>
<evidence type="ECO:0000313" key="4">
    <source>
        <dbReference type="Proteomes" id="UP001312908"/>
    </source>
</evidence>
<feature type="transmembrane region" description="Helical" evidence="2">
    <location>
        <begin position="141"/>
        <end position="162"/>
    </location>
</feature>
<keyword evidence="2" id="KW-0812">Transmembrane</keyword>
<evidence type="ECO:0000256" key="1">
    <source>
        <dbReference type="ARBA" id="ARBA00005698"/>
    </source>
</evidence>